<feature type="chain" id="PRO_5011790454" description="Lipoprotein" evidence="2">
    <location>
        <begin position="23"/>
        <end position="83"/>
    </location>
</feature>
<protein>
    <recommendedName>
        <fullName evidence="5">Lipoprotein</fullName>
    </recommendedName>
</protein>
<feature type="compositionally biased region" description="Basic and acidic residues" evidence="1">
    <location>
        <begin position="37"/>
        <end position="83"/>
    </location>
</feature>
<dbReference type="PROSITE" id="PS51257">
    <property type="entry name" value="PROKAR_LIPOPROTEIN"/>
    <property type="match status" value="1"/>
</dbReference>
<name>A0A1I3DSD6_9FLAO</name>
<evidence type="ECO:0000256" key="2">
    <source>
        <dbReference type="SAM" id="SignalP"/>
    </source>
</evidence>
<dbReference type="EMBL" id="FOQT01000001">
    <property type="protein sequence ID" value="SFH89645.1"/>
    <property type="molecule type" value="Genomic_DNA"/>
</dbReference>
<sequence length="83" mass="9265">MMKAQILTIALLLGTLSFTSCKKTEGKSTENQVTTESTEKVEVTPKEKDSAETRIEEAKEKSSEKGEKGEKKENEVNEKNDKD</sequence>
<organism evidence="3 4">
    <name type="scientific">Halpernia frigidisoli</name>
    <dbReference type="NCBI Taxonomy" id="1125876"/>
    <lineage>
        <taxon>Bacteria</taxon>
        <taxon>Pseudomonadati</taxon>
        <taxon>Bacteroidota</taxon>
        <taxon>Flavobacteriia</taxon>
        <taxon>Flavobacteriales</taxon>
        <taxon>Weeksellaceae</taxon>
        <taxon>Chryseobacterium group</taxon>
        <taxon>Halpernia</taxon>
    </lineage>
</organism>
<dbReference type="STRING" id="1125876.SAMN05443292_0678"/>
<proteinExistence type="predicted"/>
<reference evidence="3 4" key="1">
    <citation type="submission" date="2016-10" db="EMBL/GenBank/DDBJ databases">
        <authorList>
            <person name="de Groot N.N."/>
        </authorList>
    </citation>
    <scope>NUCLEOTIDE SEQUENCE [LARGE SCALE GENOMIC DNA]</scope>
    <source>
        <strain evidence="3 4">DSM 26000</strain>
    </source>
</reference>
<feature type="signal peptide" evidence="2">
    <location>
        <begin position="1"/>
        <end position="22"/>
    </location>
</feature>
<keyword evidence="2" id="KW-0732">Signal</keyword>
<accession>A0A1I3DSD6</accession>
<dbReference type="RefSeq" id="WP_143093342.1">
    <property type="nucleotide sequence ID" value="NZ_FOQT01000001.1"/>
</dbReference>
<feature type="region of interest" description="Disordered" evidence="1">
    <location>
        <begin position="22"/>
        <end position="83"/>
    </location>
</feature>
<evidence type="ECO:0000313" key="4">
    <source>
        <dbReference type="Proteomes" id="UP000198931"/>
    </source>
</evidence>
<evidence type="ECO:0000313" key="3">
    <source>
        <dbReference type="EMBL" id="SFH89645.1"/>
    </source>
</evidence>
<dbReference type="AlphaFoldDB" id="A0A1I3DSD6"/>
<evidence type="ECO:0008006" key="5">
    <source>
        <dbReference type="Google" id="ProtNLM"/>
    </source>
</evidence>
<evidence type="ECO:0000256" key="1">
    <source>
        <dbReference type="SAM" id="MobiDB-lite"/>
    </source>
</evidence>
<keyword evidence="4" id="KW-1185">Reference proteome</keyword>
<gene>
    <name evidence="3" type="ORF">SAMN05443292_0678</name>
</gene>
<dbReference type="Proteomes" id="UP000198931">
    <property type="component" value="Unassembled WGS sequence"/>
</dbReference>